<protein>
    <submittedName>
        <fullName evidence="1">Uncharacterized protein</fullName>
    </submittedName>
</protein>
<reference evidence="1" key="1">
    <citation type="journal article" date="2023" name="G3 (Bethesda)">
        <title>A reference genome for the long-term kleptoplast-retaining sea slug Elysia crispata morphotype clarki.</title>
        <authorList>
            <person name="Eastman K.E."/>
            <person name="Pendleton A.L."/>
            <person name="Shaikh M.A."/>
            <person name="Suttiyut T."/>
            <person name="Ogas R."/>
            <person name="Tomko P."/>
            <person name="Gavelis G."/>
            <person name="Widhalm J.R."/>
            <person name="Wisecaver J.H."/>
        </authorList>
    </citation>
    <scope>NUCLEOTIDE SEQUENCE</scope>
    <source>
        <strain evidence="1">ECLA1</strain>
    </source>
</reference>
<dbReference type="AlphaFoldDB" id="A0AAE0YZK5"/>
<accession>A0AAE0YZK5</accession>
<comment type="caution">
    <text evidence="1">The sequence shown here is derived from an EMBL/GenBank/DDBJ whole genome shotgun (WGS) entry which is preliminary data.</text>
</comment>
<dbReference type="Proteomes" id="UP001283361">
    <property type="component" value="Unassembled WGS sequence"/>
</dbReference>
<gene>
    <name evidence="1" type="ORF">RRG08_028867</name>
</gene>
<organism evidence="1 2">
    <name type="scientific">Elysia crispata</name>
    <name type="common">lettuce slug</name>
    <dbReference type="NCBI Taxonomy" id="231223"/>
    <lineage>
        <taxon>Eukaryota</taxon>
        <taxon>Metazoa</taxon>
        <taxon>Spiralia</taxon>
        <taxon>Lophotrochozoa</taxon>
        <taxon>Mollusca</taxon>
        <taxon>Gastropoda</taxon>
        <taxon>Heterobranchia</taxon>
        <taxon>Euthyneura</taxon>
        <taxon>Panpulmonata</taxon>
        <taxon>Sacoglossa</taxon>
        <taxon>Placobranchoidea</taxon>
        <taxon>Plakobranchidae</taxon>
        <taxon>Elysia</taxon>
    </lineage>
</organism>
<name>A0AAE0YZK5_9GAST</name>
<sequence>MPSPRELANLETLSIPHCYLFLTVTFSGMDTWITQVETLAHIAGTVEVRMTREVFSNIEKIVFASGVISHIASSELDLRLFAPLPRQVLKVRFRKTEDYPRATSIIPNPISTVPYLCTNPTGRLNRLLTTQFRFLNFMSGLFCMTYLRHLVIDIQQAPQTDLFLSLTVSSPNGALTSGLAFTVALAPDRSHL</sequence>
<evidence type="ECO:0000313" key="2">
    <source>
        <dbReference type="Proteomes" id="UP001283361"/>
    </source>
</evidence>
<dbReference type="EMBL" id="JAWDGP010005065">
    <property type="protein sequence ID" value="KAK3759865.1"/>
    <property type="molecule type" value="Genomic_DNA"/>
</dbReference>
<evidence type="ECO:0000313" key="1">
    <source>
        <dbReference type="EMBL" id="KAK3759865.1"/>
    </source>
</evidence>
<proteinExistence type="predicted"/>
<keyword evidence="2" id="KW-1185">Reference proteome</keyword>